<sequence>MASPMTESRIEPHKKAHFSLHISDRIANGDAPRGGYSSVKYNHKPAQTSESRTTTLTSASPNKYNLRVEDKSSSGNKDIFTFTGNRAATKKSKPPSSRYQTHIRSTSRPETKKDVSSEYAKIYPKKSKEEQQQDEGDDDLFGQADGDDESGDPDASNPYDFRHFLSKEKEKRGDESEYYNASSPDNRAGTGSAMNTPQFGARKPPEAAPAKPKPAEPVPKKRKTAESGMFMKKKPGVKKAQPPPSINLERRASERLVPDAAPKPRAKPAGPPASKIKSAELVHSSDESDADAEGEPEPISSPPRQAQRSPSPRYQPVSDEDADGDSDSDGGVLEIEVPDARSSRPRNGGGALKSLGYGQNLGVGGGFRSPSNGPISLASATNSAQGSPNPNAYNNRAQDDTVIDFGELESDEEEDDDGDGELEIDEGDQDGDGDGDVDEMDIGPPARKASVAAPPADEDEEDPLYQEMMAGLADGDSSEESEEE</sequence>
<accession>Q0UR89</accession>
<feature type="compositionally biased region" description="Basic and acidic residues" evidence="1">
    <location>
        <begin position="107"/>
        <end position="116"/>
    </location>
</feature>
<dbReference type="eggNOG" id="ENOG502SEGQ">
    <property type="taxonomic scope" value="Eukaryota"/>
</dbReference>
<dbReference type="GeneID" id="5972998"/>
<dbReference type="AlphaFoldDB" id="Q0UR89"/>
<evidence type="ECO:0000259" key="2">
    <source>
        <dbReference type="Pfam" id="PF09816"/>
    </source>
</evidence>
<gene>
    <name evidence="3" type="ORF">SNOG_05725</name>
</gene>
<feature type="compositionally biased region" description="Basic and acidic residues" evidence="1">
    <location>
        <begin position="277"/>
        <end position="286"/>
    </location>
</feature>
<dbReference type="InParanoid" id="Q0UR89"/>
<feature type="compositionally biased region" description="Acidic residues" evidence="1">
    <location>
        <begin position="287"/>
        <end position="296"/>
    </location>
</feature>
<feature type="compositionally biased region" description="Acidic residues" evidence="1">
    <location>
        <begin position="132"/>
        <end position="152"/>
    </location>
</feature>
<dbReference type="EMBL" id="CH445332">
    <property type="protein sequence ID" value="EAT86789.2"/>
    <property type="molecule type" value="Genomic_DNA"/>
</dbReference>
<feature type="compositionally biased region" description="Polar residues" evidence="1">
    <location>
        <begin position="369"/>
        <end position="396"/>
    </location>
</feature>
<feature type="compositionally biased region" description="Acidic residues" evidence="1">
    <location>
        <begin position="406"/>
        <end position="441"/>
    </location>
</feature>
<feature type="region of interest" description="Disordered" evidence="1">
    <location>
        <begin position="1"/>
        <end position="484"/>
    </location>
</feature>
<feature type="compositionally biased region" description="Low complexity" evidence="1">
    <location>
        <begin position="302"/>
        <end position="316"/>
    </location>
</feature>
<dbReference type="Proteomes" id="UP000001055">
    <property type="component" value="Unassembled WGS sequence"/>
</dbReference>
<protein>
    <recommendedName>
        <fullName evidence="2">Transcription elongation factor Eaf N-terminal domain-containing protein</fullName>
    </recommendedName>
</protein>
<feature type="compositionally biased region" description="Polar residues" evidence="1">
    <location>
        <begin position="45"/>
        <end position="63"/>
    </location>
</feature>
<proteinExistence type="predicted"/>
<feature type="compositionally biased region" description="Polar residues" evidence="1">
    <location>
        <begin position="94"/>
        <end position="106"/>
    </location>
</feature>
<dbReference type="Pfam" id="PF09816">
    <property type="entry name" value="EAF"/>
    <property type="match status" value="1"/>
</dbReference>
<name>Q0UR89_PHANO</name>
<feature type="compositionally biased region" description="Acidic residues" evidence="1">
    <location>
        <begin position="318"/>
        <end position="328"/>
    </location>
</feature>
<dbReference type="KEGG" id="pno:SNOG_05725"/>
<dbReference type="RefSeq" id="XP_001796121.1">
    <property type="nucleotide sequence ID" value="XM_001796069.1"/>
</dbReference>
<dbReference type="HOGENOM" id="CLU_601261_0_0_1"/>
<reference evidence="4" key="1">
    <citation type="journal article" date="2007" name="Plant Cell">
        <title>Dothideomycete-plant interactions illuminated by genome sequencing and EST analysis of the wheat pathogen Stagonospora nodorum.</title>
        <authorList>
            <person name="Hane J.K."/>
            <person name="Lowe R.G."/>
            <person name="Solomon P.S."/>
            <person name="Tan K.C."/>
            <person name="Schoch C.L."/>
            <person name="Spatafora J.W."/>
            <person name="Crous P.W."/>
            <person name="Kodira C."/>
            <person name="Birren B.W."/>
            <person name="Galagan J.E."/>
            <person name="Torriani S.F."/>
            <person name="McDonald B.A."/>
            <person name="Oliver R.P."/>
        </authorList>
    </citation>
    <scope>NUCLEOTIDE SEQUENCE [LARGE SCALE GENOMIC DNA]</scope>
    <source>
        <strain evidence="4">SN15 / ATCC MYA-4574 / FGSC 10173</strain>
    </source>
</reference>
<dbReference type="VEuPathDB" id="FungiDB:JI435_057250"/>
<feature type="domain" description="Transcription elongation factor Eaf N-terminal" evidence="2">
    <location>
        <begin position="19"/>
        <end position="90"/>
    </location>
</feature>
<evidence type="ECO:0000313" key="3">
    <source>
        <dbReference type="EMBL" id="EAT86789.2"/>
    </source>
</evidence>
<feature type="compositionally biased region" description="Basic and acidic residues" evidence="1">
    <location>
        <begin position="248"/>
        <end position="257"/>
    </location>
</feature>
<dbReference type="InterPro" id="IPR019194">
    <property type="entry name" value="Tscrpt_elong_fac_Eaf_N"/>
</dbReference>
<evidence type="ECO:0000256" key="1">
    <source>
        <dbReference type="SAM" id="MobiDB-lite"/>
    </source>
</evidence>
<evidence type="ECO:0000313" key="4">
    <source>
        <dbReference type="Proteomes" id="UP000001055"/>
    </source>
</evidence>
<organism evidence="3 4">
    <name type="scientific">Phaeosphaeria nodorum (strain SN15 / ATCC MYA-4574 / FGSC 10173)</name>
    <name type="common">Glume blotch fungus</name>
    <name type="synonym">Parastagonospora nodorum</name>
    <dbReference type="NCBI Taxonomy" id="321614"/>
    <lineage>
        <taxon>Eukaryota</taxon>
        <taxon>Fungi</taxon>
        <taxon>Dikarya</taxon>
        <taxon>Ascomycota</taxon>
        <taxon>Pezizomycotina</taxon>
        <taxon>Dothideomycetes</taxon>
        <taxon>Pleosporomycetidae</taxon>
        <taxon>Pleosporales</taxon>
        <taxon>Pleosporineae</taxon>
        <taxon>Phaeosphaeriaceae</taxon>
        <taxon>Parastagonospora</taxon>
    </lineage>
</organism>
<feature type="compositionally biased region" description="Basic and acidic residues" evidence="1">
    <location>
        <begin position="160"/>
        <end position="175"/>
    </location>
</feature>
<dbReference type="STRING" id="321614.Q0UR89"/>